<feature type="signal peptide" evidence="2">
    <location>
        <begin position="1"/>
        <end position="27"/>
    </location>
</feature>
<protein>
    <submittedName>
        <fullName evidence="4">CUB domain-containing protein</fullName>
    </submittedName>
</protein>
<accession>A0A1I8GTH9</accession>
<evidence type="ECO:0000256" key="1">
    <source>
        <dbReference type="ARBA" id="ARBA00022737"/>
    </source>
</evidence>
<dbReference type="Proteomes" id="UP000095280">
    <property type="component" value="Unplaced"/>
</dbReference>
<keyword evidence="3" id="KW-1185">Reference proteome</keyword>
<dbReference type="SUPFAM" id="SSF49854">
    <property type="entry name" value="Spermadhesin, CUB domain"/>
    <property type="match status" value="1"/>
</dbReference>
<evidence type="ECO:0000313" key="3">
    <source>
        <dbReference type="Proteomes" id="UP000095280"/>
    </source>
</evidence>
<dbReference type="PANTHER" id="PTHR24251">
    <property type="entry name" value="OVOCHYMASE-RELATED"/>
    <property type="match status" value="1"/>
</dbReference>
<organism evidence="3 4">
    <name type="scientific">Macrostomum lignano</name>
    <dbReference type="NCBI Taxonomy" id="282301"/>
    <lineage>
        <taxon>Eukaryota</taxon>
        <taxon>Metazoa</taxon>
        <taxon>Spiralia</taxon>
        <taxon>Lophotrochozoa</taxon>
        <taxon>Platyhelminthes</taxon>
        <taxon>Rhabditophora</taxon>
        <taxon>Macrostomorpha</taxon>
        <taxon>Macrostomida</taxon>
        <taxon>Macrostomidae</taxon>
        <taxon>Macrostomum</taxon>
    </lineage>
</organism>
<evidence type="ECO:0000313" key="4">
    <source>
        <dbReference type="WBParaSite" id="maker-uti_cns_0002950-snap-gene-0.16-mRNA-1"/>
    </source>
</evidence>
<keyword evidence="1" id="KW-0677">Repeat</keyword>
<sequence>MCFRTGLKKATIISFLLMVSYLDQIAGCSDEHEYSSYGSMECPAWWSTYSNYENVKWIIQVQGVVSITFSRFSTQSYHDKVSIYERSTHFFYSNRESFRLSGSGSDVLYSEYFLTGPVFAHFTSDGSYTYSGIKLHYSRRSYISSISASTELIKQSSGWRTSHPNFGGGVQYPNNFKVAKSIYCQYGYFVRIHFSEFDTEEDKDVLKISY</sequence>
<dbReference type="AlphaFoldDB" id="A0A1I8GTH9"/>
<name>A0A1I8GTH9_9PLAT</name>
<evidence type="ECO:0000256" key="2">
    <source>
        <dbReference type="SAM" id="SignalP"/>
    </source>
</evidence>
<keyword evidence="2" id="KW-0732">Signal</keyword>
<feature type="chain" id="PRO_5009319671" evidence="2">
    <location>
        <begin position="28"/>
        <end position="210"/>
    </location>
</feature>
<dbReference type="PANTHER" id="PTHR24251:SF30">
    <property type="entry name" value="MEMBRANE FRIZZLED-RELATED PROTEIN"/>
    <property type="match status" value="1"/>
</dbReference>
<dbReference type="Gene3D" id="2.60.120.290">
    <property type="entry name" value="Spermadhesin, CUB domain"/>
    <property type="match status" value="1"/>
</dbReference>
<dbReference type="InterPro" id="IPR035914">
    <property type="entry name" value="Sperma_CUB_dom_sf"/>
</dbReference>
<dbReference type="WBParaSite" id="maker-uti_cns_0002950-snap-gene-0.16-mRNA-1">
    <property type="protein sequence ID" value="maker-uti_cns_0002950-snap-gene-0.16-mRNA-1"/>
    <property type="gene ID" value="maker-uti_cns_0002950-snap-gene-0.16"/>
</dbReference>
<reference evidence="4" key="1">
    <citation type="submission" date="2016-11" db="UniProtKB">
        <authorList>
            <consortium name="WormBaseParasite"/>
        </authorList>
    </citation>
    <scope>IDENTIFICATION</scope>
</reference>
<proteinExistence type="predicted"/>